<reference evidence="13 14" key="1">
    <citation type="journal article" date="2021" name="DNA Res.">
        <title>Genome analysis of Candida subhashii reveals its hybrid nature and dual mitochondrial genome conformations.</title>
        <authorList>
            <person name="Mixao V."/>
            <person name="Hegedusova E."/>
            <person name="Saus E."/>
            <person name="Pryszcz L.P."/>
            <person name="Cillingova A."/>
            <person name="Nosek J."/>
            <person name="Gabaldon T."/>
        </authorList>
    </citation>
    <scope>NUCLEOTIDE SEQUENCE [LARGE SCALE GENOMIC DNA]</scope>
    <source>
        <strain evidence="13 14">CBS 10753</strain>
    </source>
</reference>
<evidence type="ECO:0000256" key="9">
    <source>
        <dbReference type="ARBA" id="ARBA00023242"/>
    </source>
</evidence>
<dbReference type="GO" id="GO:0006281">
    <property type="term" value="P:DNA repair"/>
    <property type="evidence" value="ECO:0007669"/>
    <property type="project" value="UniProtKB-KW"/>
</dbReference>
<evidence type="ECO:0000259" key="11">
    <source>
        <dbReference type="SMART" id="SM00484"/>
    </source>
</evidence>
<dbReference type="GeneID" id="73471788"/>
<dbReference type="OrthoDB" id="26491at2759"/>
<dbReference type="SMART" id="SM00484">
    <property type="entry name" value="XPGI"/>
    <property type="match status" value="1"/>
</dbReference>
<dbReference type="PANTHER" id="PTHR11081:SF65">
    <property type="entry name" value="DNA DAMAGE-INDUCIBLE PROTEIN DIN7-RELATED"/>
    <property type="match status" value="1"/>
</dbReference>
<protein>
    <submittedName>
        <fullName evidence="13">EXO1</fullName>
    </submittedName>
</protein>
<gene>
    <name evidence="13" type="ORF">J8A68_004988</name>
</gene>
<dbReference type="GO" id="GO:0008409">
    <property type="term" value="F:5'-3' exonuclease activity"/>
    <property type="evidence" value="ECO:0007669"/>
    <property type="project" value="UniProtKB-ARBA"/>
</dbReference>
<keyword evidence="8" id="KW-0234">DNA repair</keyword>
<evidence type="ECO:0000313" key="14">
    <source>
        <dbReference type="Proteomes" id="UP000694255"/>
    </source>
</evidence>
<feature type="domain" description="XPG-I" evidence="11">
    <location>
        <begin position="138"/>
        <end position="208"/>
    </location>
</feature>
<dbReference type="RefSeq" id="XP_049261762.1">
    <property type="nucleotide sequence ID" value="XM_049409004.1"/>
</dbReference>
<keyword evidence="4" id="KW-0479">Metal-binding</keyword>
<dbReference type="Proteomes" id="UP000694255">
    <property type="component" value="Unassembled WGS sequence"/>
</dbReference>
<evidence type="ECO:0000256" key="1">
    <source>
        <dbReference type="ARBA" id="ARBA00001946"/>
    </source>
</evidence>
<dbReference type="InterPro" id="IPR044752">
    <property type="entry name" value="PIN-like_EXO1"/>
</dbReference>
<name>A0A8J5Q4J7_9ASCO</name>
<evidence type="ECO:0000256" key="10">
    <source>
        <dbReference type="SAM" id="MobiDB-lite"/>
    </source>
</evidence>
<dbReference type="GO" id="GO:0017108">
    <property type="term" value="F:5'-flap endonuclease activity"/>
    <property type="evidence" value="ECO:0007669"/>
    <property type="project" value="TreeGrafter"/>
</dbReference>
<comment type="subcellular location">
    <subcellularLocation>
        <location evidence="2">Nucleus</location>
    </subcellularLocation>
</comment>
<dbReference type="GO" id="GO:0005634">
    <property type="term" value="C:nucleus"/>
    <property type="evidence" value="ECO:0007669"/>
    <property type="project" value="UniProtKB-SubCell"/>
</dbReference>
<feature type="region of interest" description="Disordered" evidence="10">
    <location>
        <begin position="525"/>
        <end position="581"/>
    </location>
</feature>
<feature type="compositionally biased region" description="Polar residues" evidence="10">
    <location>
        <begin position="419"/>
        <end position="430"/>
    </location>
</feature>
<feature type="compositionally biased region" description="Basic and acidic residues" evidence="10">
    <location>
        <begin position="405"/>
        <end position="414"/>
    </location>
</feature>
<dbReference type="Pfam" id="PF00752">
    <property type="entry name" value="XPG_N"/>
    <property type="match status" value="1"/>
</dbReference>
<dbReference type="AlphaFoldDB" id="A0A8J5Q4J7"/>
<dbReference type="InterPro" id="IPR006084">
    <property type="entry name" value="XPG/Rad2"/>
</dbReference>
<feature type="region of interest" description="Disordered" evidence="10">
    <location>
        <begin position="395"/>
        <end position="431"/>
    </location>
</feature>
<evidence type="ECO:0000256" key="7">
    <source>
        <dbReference type="ARBA" id="ARBA00022842"/>
    </source>
</evidence>
<dbReference type="PANTHER" id="PTHR11081">
    <property type="entry name" value="FLAP ENDONUCLEASE FAMILY MEMBER"/>
    <property type="match status" value="1"/>
</dbReference>
<evidence type="ECO:0000256" key="6">
    <source>
        <dbReference type="ARBA" id="ARBA00022801"/>
    </source>
</evidence>
<keyword evidence="3" id="KW-0540">Nuclease</keyword>
<feature type="domain" description="XPG N-terminal" evidence="12">
    <location>
        <begin position="1"/>
        <end position="99"/>
    </location>
</feature>
<dbReference type="SMART" id="SM00485">
    <property type="entry name" value="XPGN"/>
    <property type="match status" value="1"/>
</dbReference>
<evidence type="ECO:0000256" key="2">
    <source>
        <dbReference type="ARBA" id="ARBA00004123"/>
    </source>
</evidence>
<evidence type="ECO:0000256" key="5">
    <source>
        <dbReference type="ARBA" id="ARBA00022763"/>
    </source>
</evidence>
<evidence type="ECO:0000256" key="8">
    <source>
        <dbReference type="ARBA" id="ARBA00023204"/>
    </source>
</evidence>
<keyword evidence="5" id="KW-0227">DNA damage</keyword>
<feature type="compositionally biased region" description="Acidic residues" evidence="10">
    <location>
        <begin position="531"/>
        <end position="540"/>
    </location>
</feature>
<dbReference type="Pfam" id="PF00867">
    <property type="entry name" value="XPG_I"/>
    <property type="match status" value="1"/>
</dbReference>
<keyword evidence="9" id="KW-0539">Nucleus</keyword>
<organism evidence="13 14">
    <name type="scientific">[Candida] subhashii</name>
    <dbReference type="NCBI Taxonomy" id="561895"/>
    <lineage>
        <taxon>Eukaryota</taxon>
        <taxon>Fungi</taxon>
        <taxon>Dikarya</taxon>
        <taxon>Ascomycota</taxon>
        <taxon>Saccharomycotina</taxon>
        <taxon>Pichiomycetes</taxon>
        <taxon>Debaryomycetaceae</taxon>
        <taxon>Spathaspora</taxon>
    </lineage>
</organism>
<dbReference type="InterPro" id="IPR006085">
    <property type="entry name" value="XPG_DNA_repair_N"/>
</dbReference>
<evidence type="ECO:0000256" key="4">
    <source>
        <dbReference type="ARBA" id="ARBA00022723"/>
    </source>
</evidence>
<dbReference type="GO" id="GO:0046872">
    <property type="term" value="F:metal ion binding"/>
    <property type="evidence" value="ECO:0007669"/>
    <property type="project" value="UniProtKB-KW"/>
</dbReference>
<feature type="compositionally biased region" description="Low complexity" evidence="10">
    <location>
        <begin position="395"/>
        <end position="404"/>
    </location>
</feature>
<keyword evidence="14" id="KW-1185">Reference proteome</keyword>
<comment type="cofactor">
    <cofactor evidence="1">
        <name>Mg(2+)</name>
        <dbReference type="ChEBI" id="CHEBI:18420"/>
    </cofactor>
</comment>
<sequence>MGVTGLLPALKEIQEPGTLERYRGKTLAIDTYGWLHRGLISCAQELCSGQPTRKYITSIINKVQMLRHFGVEPYFVFDGASLPTKEQTALERRTKREEARTKAEEYTRLNKSKLAFKEYMKAAYVTSQMAKSIMVELDELNIKYIVAPYEADPQMVYLEKIGLVDGILSEDSDLLIFGCKRLITKLKDDGTCVEINRENFGKVRQIPYLSTYTQEQLRLVAMLSGCDYTKGVAGIGMKGAFTYVRKYNNLEKVLIALRADGKKIPAEFREEVQKANLAFQFQKVFNPEVQELRTLNEYPEHLDVEFEVLESCCGKTLNNEIYRQICNGEIDPNRHEILVSREQSLNCLKSPSVNLGRTISISNKIETKKRSILELLKVSNKSTSTTLKISNSESTTTTTISMKSESQKTPERQFKKPKIQTTTDKLSPTSRKVKRIIMTPSPSRAQKSKFFSPPDEVDTNVPVKDISYPSPDISIATTPKGPIHGSIDAFSSFLEDSEIPEGSSPIKTTDGKGFRTDNILDELSGIRENEYYEEDDDGVEDSLKEGEAEEKTPIKKKDTTSRDDGFDIDEHEDEIEESPIKTNQFIQEFKSALRDAFSCDSTGRSSNFKEMFSKKSNKVILGPNNTTTSGKKSQRRSLHVVEKLQVSNSENVSSAISTVESSRKLSQTVDLKQFAYRRR</sequence>
<keyword evidence="6" id="KW-0378">Hydrolase</keyword>
<dbReference type="GO" id="GO:0003677">
    <property type="term" value="F:DNA binding"/>
    <property type="evidence" value="ECO:0007669"/>
    <property type="project" value="InterPro"/>
</dbReference>
<feature type="compositionally biased region" description="Acidic residues" evidence="10">
    <location>
        <begin position="566"/>
        <end position="577"/>
    </location>
</feature>
<feature type="region of interest" description="Disordered" evidence="10">
    <location>
        <begin position="496"/>
        <end position="515"/>
    </location>
</feature>
<evidence type="ECO:0000259" key="12">
    <source>
        <dbReference type="SMART" id="SM00485"/>
    </source>
</evidence>
<accession>A0A8J5Q4J7</accession>
<feature type="compositionally biased region" description="Basic and acidic residues" evidence="10">
    <location>
        <begin position="541"/>
        <end position="565"/>
    </location>
</feature>
<keyword evidence="7" id="KW-0460">Magnesium</keyword>
<proteinExistence type="predicted"/>
<evidence type="ECO:0000313" key="13">
    <source>
        <dbReference type="EMBL" id="KAG7661529.1"/>
    </source>
</evidence>
<comment type="caution">
    <text evidence="13">The sequence shown here is derived from an EMBL/GenBank/DDBJ whole genome shotgun (WGS) entry which is preliminary data.</text>
</comment>
<dbReference type="CDD" id="cd09857">
    <property type="entry name" value="PIN_EXO1"/>
    <property type="match status" value="1"/>
</dbReference>
<dbReference type="FunFam" id="1.10.150.20:FF:000011">
    <property type="entry name" value="exonuclease 1"/>
    <property type="match status" value="1"/>
</dbReference>
<dbReference type="SMART" id="SM00279">
    <property type="entry name" value="HhH2"/>
    <property type="match status" value="1"/>
</dbReference>
<dbReference type="FunFam" id="3.40.50.1010:FF:000002">
    <property type="entry name" value="Exonuclease 1, putative"/>
    <property type="match status" value="1"/>
</dbReference>
<dbReference type="EMBL" id="JAGSYN010000218">
    <property type="protein sequence ID" value="KAG7661529.1"/>
    <property type="molecule type" value="Genomic_DNA"/>
</dbReference>
<dbReference type="InterPro" id="IPR008918">
    <property type="entry name" value="HhH2"/>
</dbReference>
<dbReference type="InterPro" id="IPR006086">
    <property type="entry name" value="XPG-I_dom"/>
</dbReference>
<evidence type="ECO:0000256" key="3">
    <source>
        <dbReference type="ARBA" id="ARBA00022722"/>
    </source>
</evidence>